<dbReference type="PANTHER" id="PTHR33325">
    <property type="entry name" value="ZINC FINGER, CCHC-TYPE-RELATED"/>
    <property type="match status" value="1"/>
</dbReference>
<feature type="compositionally biased region" description="Basic and acidic residues" evidence="1">
    <location>
        <begin position="38"/>
        <end position="56"/>
    </location>
</feature>
<evidence type="ECO:0000313" key="2">
    <source>
        <dbReference type="EMBL" id="PIN02180.1"/>
    </source>
</evidence>
<comment type="caution">
    <text evidence="2">The sequence shown here is derived from an EMBL/GenBank/DDBJ whole genome shotgun (WGS) entry which is preliminary data.</text>
</comment>
<sequence>MVIVVTVVITVVVADTTIEIMTMITMAHFIVEARKPPQKKGDFDEKKLEKSSKDSDNSCFRYSAKRHWSCICRTPKHLVELYQASLKKKSKSVEVNFTNSINDFDNDANDIDIAHLDVVDFFEDPEGKIDHLIGDGNVQNN</sequence>
<dbReference type="OrthoDB" id="1737433at2759"/>
<accession>A0A2G9GB28</accession>
<evidence type="ECO:0000256" key="1">
    <source>
        <dbReference type="SAM" id="MobiDB-lite"/>
    </source>
</evidence>
<organism evidence="2 3">
    <name type="scientific">Handroanthus impetiginosus</name>
    <dbReference type="NCBI Taxonomy" id="429701"/>
    <lineage>
        <taxon>Eukaryota</taxon>
        <taxon>Viridiplantae</taxon>
        <taxon>Streptophyta</taxon>
        <taxon>Embryophyta</taxon>
        <taxon>Tracheophyta</taxon>
        <taxon>Spermatophyta</taxon>
        <taxon>Magnoliopsida</taxon>
        <taxon>eudicotyledons</taxon>
        <taxon>Gunneridae</taxon>
        <taxon>Pentapetalae</taxon>
        <taxon>asterids</taxon>
        <taxon>lamiids</taxon>
        <taxon>Lamiales</taxon>
        <taxon>Bignoniaceae</taxon>
        <taxon>Crescentiina</taxon>
        <taxon>Tabebuia alliance</taxon>
        <taxon>Handroanthus</taxon>
    </lineage>
</organism>
<proteinExistence type="predicted"/>
<protein>
    <submittedName>
        <fullName evidence="2">Uncharacterized protein</fullName>
    </submittedName>
</protein>
<name>A0A2G9GB28_9LAMI</name>
<feature type="region of interest" description="Disordered" evidence="1">
    <location>
        <begin position="38"/>
        <end position="58"/>
    </location>
</feature>
<dbReference type="PANTHER" id="PTHR33325:SF11">
    <property type="entry name" value="COLD SHOCK DOMAIN-CONTAINING PROTEIN 4-LIKE"/>
    <property type="match status" value="1"/>
</dbReference>
<reference evidence="3" key="1">
    <citation type="journal article" date="2018" name="Gigascience">
        <title>Genome assembly of the Pink Ipe (Handroanthus impetiginosus, Bignoniaceae), a highly valued, ecologically keystone Neotropical timber forest tree.</title>
        <authorList>
            <person name="Silva-Junior O.B."/>
            <person name="Grattapaglia D."/>
            <person name="Novaes E."/>
            <person name="Collevatti R.G."/>
        </authorList>
    </citation>
    <scope>NUCLEOTIDE SEQUENCE [LARGE SCALE GENOMIC DNA]</scope>
    <source>
        <strain evidence="3">cv. UFG-1</strain>
    </source>
</reference>
<gene>
    <name evidence="2" type="ORF">CDL12_25310</name>
</gene>
<evidence type="ECO:0000313" key="3">
    <source>
        <dbReference type="Proteomes" id="UP000231279"/>
    </source>
</evidence>
<keyword evidence="3" id="KW-1185">Reference proteome</keyword>
<dbReference type="AlphaFoldDB" id="A0A2G9GB28"/>
<dbReference type="EMBL" id="NKXS01006030">
    <property type="protein sequence ID" value="PIN02180.1"/>
    <property type="molecule type" value="Genomic_DNA"/>
</dbReference>
<dbReference type="Proteomes" id="UP000231279">
    <property type="component" value="Unassembled WGS sequence"/>
</dbReference>